<dbReference type="Pfam" id="PF18986">
    <property type="entry name" value="DUF5719"/>
    <property type="match status" value="1"/>
</dbReference>
<dbReference type="Proteomes" id="UP000244893">
    <property type="component" value="Unassembled WGS sequence"/>
</dbReference>
<dbReference type="EMBL" id="QEOP01000001">
    <property type="protein sequence ID" value="PVZ95925.1"/>
    <property type="molecule type" value="Genomic_DNA"/>
</dbReference>
<dbReference type="InterPro" id="IPR043777">
    <property type="entry name" value="DUF5719"/>
</dbReference>
<evidence type="ECO:0008006" key="4">
    <source>
        <dbReference type="Google" id="ProtNLM"/>
    </source>
</evidence>
<evidence type="ECO:0000313" key="2">
    <source>
        <dbReference type="EMBL" id="PVZ95925.1"/>
    </source>
</evidence>
<name>A0A2V1HTK7_9MICO</name>
<dbReference type="OrthoDB" id="3264966at2"/>
<sequence length="501" mass="49227">MVGNAVRISTRIGAGVVALAAGAAIIGAAAILPAPESSAAGQASGLEVVPASVDQQRVCPGPLLRFGDLSGQNATTITSVGSQVVGASPGSSQAPLVDVDVSQATGGAASTLVTAPPAPVDQALSAAQAQTVAEPDLRGLAVSDCRESSAGSWLLGGATDTGRTTLLLLANPSAVPSTAEVRLFTGDGEVTAPGLTDLIIPPASQRVFSLAGFAPGAAALAVRVDSSGGLVVPTLQQSIVRGLEAGGVELTASTEGPSETQIIPGVRITTAAAAAERMNIGGSVDVGTVVRVFVPGAEDADITVGATSDTVGVDGVVIDAHAHGGSVVDIPVDGLGDGTYSVTVQANVPVVAAVRAATVAAPDPDAEIDESSDASFEIVGGDGDVTFTPGQRIDIAWFVASPKLPDVVTFATAGAPSPRLTMTAGSGKAATLELSAPGQETRTIEVAAGSTVSVDLVQRAPYVLSGASDIVAAVTYAGDGELAATAVRPANPLASAITVYR</sequence>
<gene>
    <name evidence="2" type="ORF">DDQ50_05525</name>
</gene>
<reference evidence="2 3" key="1">
    <citation type="submission" date="2018-05" db="EMBL/GenBank/DDBJ databases">
        <title>Amnibacterium sp. M8JJ-5, whole genome shotgun sequence.</title>
        <authorList>
            <person name="Tuo L."/>
        </authorList>
    </citation>
    <scope>NUCLEOTIDE SEQUENCE [LARGE SCALE GENOMIC DNA]</scope>
    <source>
        <strain evidence="2 3">M8JJ-5</strain>
    </source>
</reference>
<keyword evidence="1" id="KW-0812">Transmembrane</keyword>
<keyword evidence="3" id="KW-1185">Reference proteome</keyword>
<accession>A0A2V1HTK7</accession>
<dbReference type="RefSeq" id="WP_116755659.1">
    <property type="nucleotide sequence ID" value="NZ_JBHUEX010000001.1"/>
</dbReference>
<keyword evidence="1" id="KW-1133">Transmembrane helix</keyword>
<proteinExistence type="predicted"/>
<evidence type="ECO:0000313" key="3">
    <source>
        <dbReference type="Proteomes" id="UP000244893"/>
    </source>
</evidence>
<comment type="caution">
    <text evidence="2">The sequence shown here is derived from an EMBL/GenBank/DDBJ whole genome shotgun (WGS) entry which is preliminary data.</text>
</comment>
<organism evidence="2 3">
    <name type="scientific">Amnibacterium flavum</name>
    <dbReference type="NCBI Taxonomy" id="2173173"/>
    <lineage>
        <taxon>Bacteria</taxon>
        <taxon>Bacillati</taxon>
        <taxon>Actinomycetota</taxon>
        <taxon>Actinomycetes</taxon>
        <taxon>Micrococcales</taxon>
        <taxon>Microbacteriaceae</taxon>
        <taxon>Amnibacterium</taxon>
    </lineage>
</organism>
<dbReference type="AlphaFoldDB" id="A0A2V1HTK7"/>
<evidence type="ECO:0000256" key="1">
    <source>
        <dbReference type="SAM" id="Phobius"/>
    </source>
</evidence>
<feature type="transmembrane region" description="Helical" evidence="1">
    <location>
        <begin position="12"/>
        <end position="32"/>
    </location>
</feature>
<protein>
    <recommendedName>
        <fullName evidence="4">Large extracellular alpha-helical protein</fullName>
    </recommendedName>
</protein>
<keyword evidence="1" id="KW-0472">Membrane</keyword>